<evidence type="ECO:0000256" key="1">
    <source>
        <dbReference type="SAM" id="Phobius"/>
    </source>
</evidence>
<keyword evidence="1" id="KW-0472">Membrane</keyword>
<sequence>MGVENLLGKDASKPLPIPSSEISGMIKEIVQEEYLKENTEKIIDQVLPYLASQTDSFRVEIELNELWDKANKSIDLLVAKKVKETKVCTIAQLQKLNLNESEGFPSCKPPNITDQEIVKQLDNKISAELLLLGSELQKDKPGKLIITQNGLEVEPKKSAFNNIFELKVNNQIFRESSSSGQEKSIFAQIRYFTSLYNQISLFLLIAALTILSSIALLRLPVLSSIFHWLGLSLAIPSVLIAGSLYISRTLVPAQIREITLQIGAQEFPAKLTPFLQKLFTQIFFDLTQPAFVASIVMVVIAIVLISVSRFIKPAQQKTSTQQGP</sequence>
<proteinExistence type="predicted"/>
<feature type="transmembrane region" description="Helical" evidence="1">
    <location>
        <begin position="199"/>
        <end position="219"/>
    </location>
</feature>
<gene>
    <name evidence="2" type="ORF">A2134_01970</name>
</gene>
<organism evidence="2 3">
    <name type="scientific">Candidatus Woykebacteria bacterium RBG_16_39_9b</name>
    <dbReference type="NCBI Taxonomy" id="1802595"/>
    <lineage>
        <taxon>Bacteria</taxon>
        <taxon>Candidatus Woykeibacteriota</taxon>
    </lineage>
</organism>
<evidence type="ECO:0000313" key="3">
    <source>
        <dbReference type="Proteomes" id="UP000178162"/>
    </source>
</evidence>
<keyword evidence="1" id="KW-0812">Transmembrane</keyword>
<comment type="caution">
    <text evidence="2">The sequence shown here is derived from an EMBL/GenBank/DDBJ whole genome shotgun (WGS) entry which is preliminary data.</text>
</comment>
<dbReference type="AlphaFoldDB" id="A0A1G1WBT6"/>
<evidence type="ECO:0000313" key="2">
    <source>
        <dbReference type="EMBL" id="OGY25091.1"/>
    </source>
</evidence>
<dbReference type="Proteomes" id="UP000178162">
    <property type="component" value="Unassembled WGS sequence"/>
</dbReference>
<name>A0A1G1WBT6_9BACT</name>
<protein>
    <submittedName>
        <fullName evidence="2">Uncharacterized protein</fullName>
    </submittedName>
</protein>
<feature type="transmembrane region" description="Helical" evidence="1">
    <location>
        <begin position="225"/>
        <end position="246"/>
    </location>
</feature>
<keyword evidence="1" id="KW-1133">Transmembrane helix</keyword>
<feature type="transmembrane region" description="Helical" evidence="1">
    <location>
        <begin position="290"/>
        <end position="311"/>
    </location>
</feature>
<reference evidence="2 3" key="1">
    <citation type="journal article" date="2016" name="Nat. Commun.">
        <title>Thousands of microbial genomes shed light on interconnected biogeochemical processes in an aquifer system.</title>
        <authorList>
            <person name="Anantharaman K."/>
            <person name="Brown C.T."/>
            <person name="Hug L.A."/>
            <person name="Sharon I."/>
            <person name="Castelle C.J."/>
            <person name="Probst A.J."/>
            <person name="Thomas B.C."/>
            <person name="Singh A."/>
            <person name="Wilkins M.J."/>
            <person name="Karaoz U."/>
            <person name="Brodie E.L."/>
            <person name="Williams K.H."/>
            <person name="Hubbard S.S."/>
            <person name="Banfield J.F."/>
        </authorList>
    </citation>
    <scope>NUCLEOTIDE SEQUENCE [LARGE SCALE GENOMIC DNA]</scope>
</reference>
<dbReference type="EMBL" id="MHCR01000024">
    <property type="protein sequence ID" value="OGY25091.1"/>
    <property type="molecule type" value="Genomic_DNA"/>
</dbReference>
<accession>A0A1G1WBT6</accession>